<keyword evidence="1" id="KW-0732">Signal</keyword>
<dbReference type="EMBL" id="JAHLFW010000087">
    <property type="protein sequence ID" value="MBU3838699.1"/>
    <property type="molecule type" value="Genomic_DNA"/>
</dbReference>
<proteinExistence type="predicted"/>
<dbReference type="AlphaFoldDB" id="A0A948TD47"/>
<feature type="signal peptide" evidence="1">
    <location>
        <begin position="1"/>
        <end position="23"/>
    </location>
</feature>
<sequence>MKTKNLFGILILFLSVLSLTSCNKDEEGFSKEEIQQMLFDMKGTYHGTVQVDYYKGSSITELQNAITVSRDSLKFNMSLLPYVELISDEGLSERLREIGEVEVVAGYDFHQSDGRNINFGLRPKDVDVLGGYGAPSSIRIVFAQTFGGDAEVGNNFIMFNISPLELWVNGKKYEDFPRLVYHFRGIYE</sequence>
<evidence type="ECO:0000313" key="2">
    <source>
        <dbReference type="EMBL" id="MBU3838699.1"/>
    </source>
</evidence>
<evidence type="ECO:0000313" key="3">
    <source>
        <dbReference type="Proteomes" id="UP000783796"/>
    </source>
</evidence>
<feature type="chain" id="PRO_5036748454" evidence="1">
    <location>
        <begin position="24"/>
        <end position="188"/>
    </location>
</feature>
<dbReference type="PROSITE" id="PS51257">
    <property type="entry name" value="PROKAR_LIPOPROTEIN"/>
    <property type="match status" value="1"/>
</dbReference>
<reference evidence="2" key="1">
    <citation type="journal article" date="2021" name="PeerJ">
        <title>Extensive microbial diversity within the chicken gut microbiome revealed by metagenomics and culture.</title>
        <authorList>
            <person name="Gilroy R."/>
            <person name="Ravi A."/>
            <person name="Getino M."/>
            <person name="Pursley I."/>
            <person name="Horton D.L."/>
            <person name="Alikhan N.F."/>
            <person name="Baker D."/>
            <person name="Gharbi K."/>
            <person name="Hall N."/>
            <person name="Watson M."/>
            <person name="Adriaenssens E.M."/>
            <person name="Foster-Nyarko E."/>
            <person name="Jarju S."/>
            <person name="Secka A."/>
            <person name="Antonio M."/>
            <person name="Oren A."/>
            <person name="Chaudhuri R.R."/>
            <person name="La Ragione R."/>
            <person name="Hildebrand F."/>
            <person name="Pallen M.J."/>
        </authorList>
    </citation>
    <scope>NUCLEOTIDE SEQUENCE</scope>
    <source>
        <strain evidence="2">G4-2901</strain>
    </source>
</reference>
<name>A0A948TD47_9BACT</name>
<organism evidence="2 3">
    <name type="scientific">Candidatus Phocaeicola faecigallinarum</name>
    <dbReference type="NCBI Taxonomy" id="2838732"/>
    <lineage>
        <taxon>Bacteria</taxon>
        <taxon>Pseudomonadati</taxon>
        <taxon>Bacteroidota</taxon>
        <taxon>Bacteroidia</taxon>
        <taxon>Bacteroidales</taxon>
        <taxon>Bacteroidaceae</taxon>
        <taxon>Phocaeicola</taxon>
    </lineage>
</organism>
<protein>
    <submittedName>
        <fullName evidence="2">DUF4840 domain-containing protein</fullName>
    </submittedName>
</protein>
<accession>A0A948TD47</accession>
<gene>
    <name evidence="2" type="ORF">H9777_10405</name>
</gene>
<evidence type="ECO:0000256" key="1">
    <source>
        <dbReference type="SAM" id="SignalP"/>
    </source>
</evidence>
<comment type="caution">
    <text evidence="2">The sequence shown here is derived from an EMBL/GenBank/DDBJ whole genome shotgun (WGS) entry which is preliminary data.</text>
</comment>
<reference evidence="2" key="2">
    <citation type="submission" date="2021-04" db="EMBL/GenBank/DDBJ databases">
        <authorList>
            <person name="Gilroy R."/>
        </authorList>
    </citation>
    <scope>NUCLEOTIDE SEQUENCE</scope>
    <source>
        <strain evidence="2">G4-2901</strain>
    </source>
</reference>
<dbReference type="Proteomes" id="UP000783796">
    <property type="component" value="Unassembled WGS sequence"/>
</dbReference>